<dbReference type="CDD" id="cd16277">
    <property type="entry name" value="metallo-hydrolase-like_MBL-fold"/>
    <property type="match status" value="1"/>
</dbReference>
<evidence type="ECO:0000256" key="4">
    <source>
        <dbReference type="ARBA" id="ARBA00022833"/>
    </source>
</evidence>
<dbReference type="Pfam" id="PF00753">
    <property type="entry name" value="Lactamase_B"/>
    <property type="match status" value="1"/>
</dbReference>
<keyword evidence="3" id="KW-0378">Hydrolase</keyword>
<dbReference type="AlphaFoldDB" id="A0A382GG47"/>
<feature type="domain" description="Metallo-beta-lactamase" evidence="5">
    <location>
        <begin position="59"/>
        <end position="243"/>
    </location>
</feature>
<proteinExistence type="inferred from homology"/>
<organism evidence="6">
    <name type="scientific">marine metagenome</name>
    <dbReference type="NCBI Taxonomy" id="408172"/>
    <lineage>
        <taxon>unclassified sequences</taxon>
        <taxon>metagenomes</taxon>
        <taxon>ecological metagenomes</taxon>
    </lineage>
</organism>
<dbReference type="InterPro" id="IPR036866">
    <property type="entry name" value="RibonucZ/Hydroxyglut_hydro"/>
</dbReference>
<dbReference type="InterPro" id="IPR051013">
    <property type="entry name" value="MBL_superfamily_lactonases"/>
</dbReference>
<comment type="similarity">
    <text evidence="1">Belongs to the metallo-beta-lactamase superfamily.</text>
</comment>
<accession>A0A382GG47</accession>
<gene>
    <name evidence="6" type="ORF">METZ01_LOCUS226569</name>
</gene>
<evidence type="ECO:0000313" key="6">
    <source>
        <dbReference type="EMBL" id="SVB73715.1"/>
    </source>
</evidence>
<evidence type="ECO:0000256" key="3">
    <source>
        <dbReference type="ARBA" id="ARBA00022801"/>
    </source>
</evidence>
<feature type="non-terminal residue" evidence="6">
    <location>
        <position position="244"/>
    </location>
</feature>
<dbReference type="Gene3D" id="3.60.15.10">
    <property type="entry name" value="Ribonuclease Z/Hydroxyacylglutathione hydrolase-like"/>
    <property type="match status" value="1"/>
</dbReference>
<dbReference type="InterPro" id="IPR001279">
    <property type="entry name" value="Metallo-B-lactamas"/>
</dbReference>
<evidence type="ECO:0000256" key="1">
    <source>
        <dbReference type="ARBA" id="ARBA00007749"/>
    </source>
</evidence>
<dbReference type="SMART" id="SM00849">
    <property type="entry name" value="Lactamase_B"/>
    <property type="match status" value="1"/>
</dbReference>
<keyword evidence="2" id="KW-0479">Metal-binding</keyword>
<dbReference type="PANTHER" id="PTHR42978">
    <property type="entry name" value="QUORUM-QUENCHING LACTONASE YTNP-RELATED-RELATED"/>
    <property type="match status" value="1"/>
</dbReference>
<evidence type="ECO:0000256" key="2">
    <source>
        <dbReference type="ARBA" id="ARBA00022723"/>
    </source>
</evidence>
<sequence length="244" mass="26156">MPGATITVGNVEITAVHDNEGALPLSMVFPGVDAELWVPYQQKYPECFNGDNNENFAAHFDCYVIRSEGRIILVDTGVGSMATNPGAVTAFAGGADGRLLSDLQSAGVNKEDIDTVFLTHLHPDHVGWNVNSDGPSPVPAFPNARYVFHQDDWEAFRPPRDSEVFGLTFWEETLAPLEMAGVTEPLTGEQSITAEITAILTPGHTPGSMSLAIDSGGEKALVMGDVFHGPPQVSEPSWVFAFDA</sequence>
<evidence type="ECO:0000259" key="5">
    <source>
        <dbReference type="SMART" id="SM00849"/>
    </source>
</evidence>
<protein>
    <recommendedName>
        <fullName evidence="5">Metallo-beta-lactamase domain-containing protein</fullName>
    </recommendedName>
</protein>
<dbReference type="PANTHER" id="PTHR42978:SF6">
    <property type="entry name" value="QUORUM-QUENCHING LACTONASE YTNP-RELATED"/>
    <property type="match status" value="1"/>
</dbReference>
<dbReference type="EMBL" id="UINC01055159">
    <property type="protein sequence ID" value="SVB73715.1"/>
    <property type="molecule type" value="Genomic_DNA"/>
</dbReference>
<dbReference type="GO" id="GO:0016787">
    <property type="term" value="F:hydrolase activity"/>
    <property type="evidence" value="ECO:0007669"/>
    <property type="project" value="UniProtKB-KW"/>
</dbReference>
<name>A0A382GG47_9ZZZZ</name>
<keyword evidence="4" id="KW-0862">Zinc</keyword>
<reference evidence="6" key="1">
    <citation type="submission" date="2018-05" db="EMBL/GenBank/DDBJ databases">
        <authorList>
            <person name="Lanie J.A."/>
            <person name="Ng W.-L."/>
            <person name="Kazmierczak K.M."/>
            <person name="Andrzejewski T.M."/>
            <person name="Davidsen T.M."/>
            <person name="Wayne K.J."/>
            <person name="Tettelin H."/>
            <person name="Glass J.I."/>
            <person name="Rusch D."/>
            <person name="Podicherti R."/>
            <person name="Tsui H.-C.T."/>
            <person name="Winkler M.E."/>
        </authorList>
    </citation>
    <scope>NUCLEOTIDE SEQUENCE</scope>
</reference>
<dbReference type="GO" id="GO:0046872">
    <property type="term" value="F:metal ion binding"/>
    <property type="evidence" value="ECO:0007669"/>
    <property type="project" value="UniProtKB-KW"/>
</dbReference>
<dbReference type="SUPFAM" id="SSF56281">
    <property type="entry name" value="Metallo-hydrolase/oxidoreductase"/>
    <property type="match status" value="1"/>
</dbReference>